<dbReference type="STRING" id="53376.BST25_03890"/>
<comment type="catalytic activity">
    <reaction evidence="6">
        <text>a 4-saturated-(3S)-3-hydroxyacyl-CoA = a (3E)-enoyl-CoA + H2O</text>
        <dbReference type="Rhea" id="RHEA:20724"/>
        <dbReference type="ChEBI" id="CHEBI:15377"/>
        <dbReference type="ChEBI" id="CHEBI:58521"/>
        <dbReference type="ChEBI" id="CHEBI:137480"/>
        <dbReference type="EC" id="4.2.1.17"/>
    </reaction>
</comment>
<dbReference type="SUPFAM" id="SSF52096">
    <property type="entry name" value="ClpP/crotonase"/>
    <property type="match status" value="1"/>
</dbReference>
<dbReference type="PROSITE" id="PS00166">
    <property type="entry name" value="ENOYL_COA_HYDRATASE"/>
    <property type="match status" value="1"/>
</dbReference>
<evidence type="ECO:0000256" key="6">
    <source>
        <dbReference type="ARBA" id="ARBA00023717"/>
    </source>
</evidence>
<dbReference type="GO" id="GO:0004300">
    <property type="term" value="F:enoyl-CoA hydratase activity"/>
    <property type="evidence" value="ECO:0007669"/>
    <property type="project" value="UniProtKB-EC"/>
</dbReference>
<sequence length="280" mass="30012">MAGNHEATPHSGPRPPEGDWLGTPYLRLERQGPIAVCTIDRPDVQNAMTPAMYFGIRCAVGRLNEDPDLAGLLITGTGDVFAPGGDMGGGGGADDWITFGSALGMDVTPFDAVRTSAKPVVSAVNGLCQGGGMQIALCSDLSVVSERATFRVPELFRGYADTYYSQMLARLIGPVRTRDLMFTGRVLTAAEALDWGLVTRVVPHDSLLTAAKDALAQACRTAPRARGVIKSSIDGYLGLYDRIGMTASLSDAEAREGFRAFKERRSPDWVHPQLRVEGRL</sequence>
<dbReference type="CDD" id="cd06558">
    <property type="entry name" value="crotonase-like"/>
    <property type="match status" value="1"/>
</dbReference>
<dbReference type="GO" id="GO:0006631">
    <property type="term" value="P:fatty acid metabolic process"/>
    <property type="evidence" value="ECO:0007669"/>
    <property type="project" value="UniProtKB-KW"/>
</dbReference>
<dbReference type="PANTHER" id="PTHR42964:SF1">
    <property type="entry name" value="POLYKETIDE BIOSYNTHESIS ENOYL-COA HYDRATASE PKSH-RELATED"/>
    <property type="match status" value="1"/>
</dbReference>
<name>A0A1X0DTU2_MYCHE</name>
<dbReference type="Pfam" id="PF00378">
    <property type="entry name" value="ECH_1"/>
    <property type="match status" value="1"/>
</dbReference>
<dbReference type="OrthoDB" id="7209855at2"/>
<evidence type="ECO:0000256" key="4">
    <source>
        <dbReference type="ARBA" id="ARBA00023098"/>
    </source>
</evidence>
<protein>
    <submittedName>
        <fullName evidence="8">Crotonase</fullName>
    </submittedName>
</protein>
<dbReference type="InterPro" id="IPR018376">
    <property type="entry name" value="Enoyl-CoA_hyd/isom_CS"/>
</dbReference>
<dbReference type="InterPro" id="IPR029045">
    <property type="entry name" value="ClpP/crotonase-like_dom_sf"/>
</dbReference>
<comment type="caution">
    <text evidence="8">The sequence shown here is derived from an EMBL/GenBank/DDBJ whole genome shotgun (WGS) entry which is preliminary data.</text>
</comment>
<organism evidence="8 9">
    <name type="scientific">Mycobacterium heidelbergense</name>
    <dbReference type="NCBI Taxonomy" id="53376"/>
    <lineage>
        <taxon>Bacteria</taxon>
        <taxon>Bacillati</taxon>
        <taxon>Actinomycetota</taxon>
        <taxon>Actinomycetes</taxon>
        <taxon>Mycobacteriales</taxon>
        <taxon>Mycobacteriaceae</taxon>
        <taxon>Mycobacterium</taxon>
        <taxon>Mycobacterium simiae complex</taxon>
    </lineage>
</organism>
<evidence type="ECO:0000256" key="1">
    <source>
        <dbReference type="ARBA" id="ARBA00002994"/>
    </source>
</evidence>
<dbReference type="EMBL" id="MVHR01000004">
    <property type="protein sequence ID" value="ORA75786.1"/>
    <property type="molecule type" value="Genomic_DNA"/>
</dbReference>
<gene>
    <name evidence="8" type="ORF">BST25_03890</name>
</gene>
<dbReference type="Proteomes" id="UP000192566">
    <property type="component" value="Unassembled WGS sequence"/>
</dbReference>
<dbReference type="InterPro" id="IPR001753">
    <property type="entry name" value="Enoyl-CoA_hydra/iso"/>
</dbReference>
<keyword evidence="9" id="KW-1185">Reference proteome</keyword>
<comment type="catalytic activity">
    <reaction evidence="5">
        <text>a (3S)-3-hydroxyacyl-CoA = a (2E)-enoyl-CoA + H2O</text>
        <dbReference type="Rhea" id="RHEA:16105"/>
        <dbReference type="ChEBI" id="CHEBI:15377"/>
        <dbReference type="ChEBI" id="CHEBI:57318"/>
        <dbReference type="ChEBI" id="CHEBI:58856"/>
        <dbReference type="EC" id="4.2.1.17"/>
    </reaction>
</comment>
<evidence type="ECO:0000256" key="5">
    <source>
        <dbReference type="ARBA" id="ARBA00023709"/>
    </source>
</evidence>
<proteinExistence type="inferred from homology"/>
<evidence type="ECO:0000256" key="7">
    <source>
        <dbReference type="RuleBase" id="RU003707"/>
    </source>
</evidence>
<evidence type="ECO:0000313" key="9">
    <source>
        <dbReference type="Proteomes" id="UP000192566"/>
    </source>
</evidence>
<dbReference type="InterPro" id="IPR014748">
    <property type="entry name" value="Enoyl-CoA_hydra_C"/>
</dbReference>
<evidence type="ECO:0000256" key="2">
    <source>
        <dbReference type="ARBA" id="ARBA00005254"/>
    </source>
</evidence>
<accession>A0A1X0DTU2</accession>
<dbReference type="PANTHER" id="PTHR42964">
    <property type="entry name" value="ENOYL-COA HYDRATASE"/>
    <property type="match status" value="1"/>
</dbReference>
<dbReference type="RefSeq" id="WP_083072856.1">
    <property type="nucleotide sequence ID" value="NZ_AP022615.1"/>
</dbReference>
<evidence type="ECO:0000256" key="3">
    <source>
        <dbReference type="ARBA" id="ARBA00022832"/>
    </source>
</evidence>
<dbReference type="AlphaFoldDB" id="A0A1X0DTU2"/>
<comment type="similarity">
    <text evidence="2 7">Belongs to the enoyl-CoA hydratase/isomerase family.</text>
</comment>
<keyword evidence="4" id="KW-0443">Lipid metabolism</keyword>
<reference evidence="8 9" key="1">
    <citation type="submission" date="2017-02" db="EMBL/GenBank/DDBJ databases">
        <title>The new phylogeny of genus Mycobacterium.</title>
        <authorList>
            <person name="Tortoli E."/>
            <person name="Trovato A."/>
            <person name="Cirillo D.M."/>
        </authorList>
    </citation>
    <scope>NUCLEOTIDE SEQUENCE [LARGE SCALE GENOMIC DNA]</scope>
    <source>
        <strain evidence="8 9">DSM 44471</strain>
    </source>
</reference>
<dbReference type="InterPro" id="IPR051683">
    <property type="entry name" value="Enoyl-CoA_Hydratase/Isomerase"/>
</dbReference>
<comment type="function">
    <text evidence="1">Could possibly oxidize fatty acids using specific components.</text>
</comment>
<evidence type="ECO:0000313" key="8">
    <source>
        <dbReference type="EMBL" id="ORA75786.1"/>
    </source>
</evidence>
<dbReference type="Gene3D" id="3.90.226.10">
    <property type="entry name" value="2-enoyl-CoA Hydratase, Chain A, domain 1"/>
    <property type="match status" value="1"/>
</dbReference>
<keyword evidence="3" id="KW-0276">Fatty acid metabolism</keyword>
<dbReference type="Gene3D" id="1.10.12.10">
    <property type="entry name" value="Lyase 2-enoyl-coa Hydratase, Chain A, domain 2"/>
    <property type="match status" value="1"/>
</dbReference>